<reference evidence="2 3" key="1">
    <citation type="submission" date="2014-11" db="EMBL/GenBank/DDBJ databases">
        <authorList>
            <person name="Zhu J."/>
            <person name="Qi W."/>
            <person name="Song R."/>
        </authorList>
    </citation>
    <scope>NUCLEOTIDE SEQUENCE [LARGE SCALE GENOMIC DNA]</scope>
</reference>
<dbReference type="Proteomes" id="UP000041254">
    <property type="component" value="Unassembled WGS sequence"/>
</dbReference>
<gene>
    <name evidence="2" type="ORF">Vbra_12959</name>
</gene>
<feature type="region of interest" description="Disordered" evidence="1">
    <location>
        <begin position="454"/>
        <end position="477"/>
    </location>
</feature>
<sequence>MVKDEDYLPTQVKAYLQKHKVEDGLNTALNKLLTTSCLPSDPFSVLAAHCFNLSAPSSTRPTLPDADSGPALTVQANHESGDLHVTGRVSVRGGVVILMEGCFSGLVGRMAVRERAAGEGQGEKENEDGAGGEGQVEDYSMEEVVALMNGSLNAAVGGCDVLRLDVMENKLDGFLREAAIQHREEVAWRLTDILLAMSANALNLTQPFDVLLQWLHWHADDTSEGDKPSPFSDAFPCGWASHHCLTKWKPLWPAILFDIMPAAPPSPLKNTSIRIGLSISMIARTAEEGAAEVEGGGEGAAEPSHPSVLDCVDAARAIREEIAKKLTADKKTKELVVDGIPHVPESLEKGVAAIRAAIDTVAADRDVSIVINTGGSGWSGPPGEEEQEESPTYEVEAGKQIEREQLVKTFVSVHEAAKGLGCLIQPTHPHDTETIDALSTDLPDVPLFLAPLAKASPKETGEPTEARQGESGQSGKGGLLWAMRKAAGAVGPAQAIKSISPHITKAVCVMFAPLPSADSSESEEDETPLLTTSLLLTALLTCGVCCLKSGSQPCVYLGGVPAAESDVMQALNEVERHLKAIPWTKAS</sequence>
<feature type="compositionally biased region" description="Basic and acidic residues" evidence="1">
    <location>
        <begin position="456"/>
        <end position="468"/>
    </location>
</feature>
<organism evidence="2 3">
    <name type="scientific">Vitrella brassicaformis (strain CCMP3155)</name>
    <dbReference type="NCBI Taxonomy" id="1169540"/>
    <lineage>
        <taxon>Eukaryota</taxon>
        <taxon>Sar</taxon>
        <taxon>Alveolata</taxon>
        <taxon>Colpodellida</taxon>
        <taxon>Vitrellaceae</taxon>
        <taxon>Vitrella</taxon>
    </lineage>
</organism>
<dbReference type="AlphaFoldDB" id="A0A0G4ERZ4"/>
<dbReference type="VEuPathDB" id="CryptoDB:Vbra_12959"/>
<protein>
    <submittedName>
        <fullName evidence="2">Uncharacterized protein</fullName>
    </submittedName>
</protein>
<dbReference type="InParanoid" id="A0A0G4ERZ4"/>
<evidence type="ECO:0000313" key="2">
    <source>
        <dbReference type="EMBL" id="CEM00824.1"/>
    </source>
</evidence>
<feature type="region of interest" description="Disordered" evidence="1">
    <location>
        <begin position="373"/>
        <end position="392"/>
    </location>
</feature>
<accession>A0A0G4ERZ4</accession>
<name>A0A0G4ERZ4_VITBC</name>
<evidence type="ECO:0000256" key="1">
    <source>
        <dbReference type="SAM" id="MobiDB-lite"/>
    </source>
</evidence>
<keyword evidence="3" id="KW-1185">Reference proteome</keyword>
<evidence type="ECO:0000313" key="3">
    <source>
        <dbReference type="Proteomes" id="UP000041254"/>
    </source>
</evidence>
<proteinExistence type="predicted"/>
<dbReference type="EMBL" id="CDMY01000300">
    <property type="protein sequence ID" value="CEM00824.1"/>
    <property type="molecule type" value="Genomic_DNA"/>
</dbReference>